<comment type="similarity">
    <text evidence="1">Belongs to the bacterial solute-binding protein 8 family.</text>
</comment>
<name>A0A3N4GSA3_9ACTN</name>
<evidence type="ECO:0000313" key="6">
    <source>
        <dbReference type="Proteomes" id="UP000267536"/>
    </source>
</evidence>
<evidence type="ECO:0000259" key="4">
    <source>
        <dbReference type="PROSITE" id="PS50983"/>
    </source>
</evidence>
<dbReference type="Gene3D" id="3.40.50.1980">
    <property type="entry name" value="Nitrogenase molybdenum iron protein domain"/>
    <property type="match status" value="2"/>
</dbReference>
<dbReference type="SUPFAM" id="SSF53807">
    <property type="entry name" value="Helical backbone' metal receptor"/>
    <property type="match status" value="1"/>
</dbReference>
<gene>
    <name evidence="5" type="ORF">EF294_07580</name>
</gene>
<dbReference type="AlphaFoldDB" id="A0A3N4GSA3"/>
<keyword evidence="3" id="KW-0812">Transmembrane</keyword>
<dbReference type="Proteomes" id="UP000267536">
    <property type="component" value="Unassembled WGS sequence"/>
</dbReference>
<feature type="domain" description="Fe/B12 periplasmic-binding" evidence="4">
    <location>
        <begin position="100"/>
        <end position="356"/>
    </location>
</feature>
<reference evidence="5 6" key="1">
    <citation type="submission" date="2018-11" db="EMBL/GenBank/DDBJ databases">
        <title>Draft genome sequence of Gordonia sp. RS15-1S isolated from rice stems.</title>
        <authorList>
            <person name="Muangham S."/>
        </authorList>
    </citation>
    <scope>NUCLEOTIDE SEQUENCE [LARGE SCALE GENOMIC DNA]</scope>
    <source>
        <strain evidence="5 6">RS15-1S</strain>
    </source>
</reference>
<dbReference type="PANTHER" id="PTHR30535">
    <property type="entry name" value="VITAMIN B12-BINDING PROTEIN"/>
    <property type="match status" value="1"/>
</dbReference>
<comment type="caution">
    <text evidence="5">The sequence shown here is derived from an EMBL/GenBank/DDBJ whole genome shotgun (WGS) entry which is preliminary data.</text>
</comment>
<feature type="region of interest" description="Disordered" evidence="2">
    <location>
        <begin position="43"/>
        <end position="83"/>
    </location>
</feature>
<evidence type="ECO:0000256" key="3">
    <source>
        <dbReference type="SAM" id="Phobius"/>
    </source>
</evidence>
<dbReference type="RefSeq" id="WP_123927636.1">
    <property type="nucleotide sequence ID" value="NZ_JBPSDP010000001.1"/>
</dbReference>
<dbReference type="EMBL" id="RKMH01000005">
    <property type="protein sequence ID" value="RPA63576.1"/>
    <property type="molecule type" value="Genomic_DNA"/>
</dbReference>
<dbReference type="InterPro" id="IPR050902">
    <property type="entry name" value="ABC_Transporter_SBP"/>
</dbReference>
<keyword evidence="3" id="KW-0472">Membrane</keyword>
<evidence type="ECO:0000256" key="2">
    <source>
        <dbReference type="SAM" id="MobiDB-lite"/>
    </source>
</evidence>
<organism evidence="5 6">
    <name type="scientific">Gordonia oryzae</name>
    <dbReference type="NCBI Taxonomy" id="2487349"/>
    <lineage>
        <taxon>Bacteria</taxon>
        <taxon>Bacillati</taxon>
        <taxon>Actinomycetota</taxon>
        <taxon>Actinomycetes</taxon>
        <taxon>Mycobacteriales</taxon>
        <taxon>Gordoniaceae</taxon>
        <taxon>Gordonia</taxon>
    </lineage>
</organism>
<dbReference type="PROSITE" id="PS50983">
    <property type="entry name" value="FE_B12_PBP"/>
    <property type="match status" value="1"/>
</dbReference>
<evidence type="ECO:0000313" key="5">
    <source>
        <dbReference type="EMBL" id="RPA63576.1"/>
    </source>
</evidence>
<dbReference type="OrthoDB" id="9797736at2"/>
<feature type="transmembrane region" description="Helical" evidence="3">
    <location>
        <begin position="21"/>
        <end position="41"/>
    </location>
</feature>
<accession>A0A3N4GSA3</accession>
<evidence type="ECO:0000256" key="1">
    <source>
        <dbReference type="ARBA" id="ARBA00008814"/>
    </source>
</evidence>
<dbReference type="Pfam" id="PF01497">
    <property type="entry name" value="Peripla_BP_2"/>
    <property type="match status" value="1"/>
</dbReference>
<keyword evidence="6" id="KW-1185">Reference proteome</keyword>
<sequence>MRQQHLIPHRRQDRTITTTTLGLALIAVVGLLVGACTAAPMEQPSSSEAADSHLRGGPQTATLPGSDVMPVATSPTPTLPVTVDSGGGRKVTVTAISRIIAVDRNGTLGNIVFALGLGGRVVGRDQSTTFPAAAKLPVVTGNGHQLNSESVLALNPTVVLVDAATTPPQAVDAIRASQIPVVTFSSTRTIATTPDLIRSVAAALGVKPAGEQLVKRTESEITAATATLPHPTGDPTIAFLYIRGPHLVLLAGPNSGADDLVAALGGTDAGTAAGLTAEFTAVTDEALLRANPDVILVMTQGADSVGGLDGVLALPGVSDTNAGRARRVVQMDETEVLSFGPDIGKVIGALGHAIYT</sequence>
<protein>
    <submittedName>
        <fullName evidence="5">ABC transporter substrate-binding protein</fullName>
    </submittedName>
</protein>
<dbReference type="InterPro" id="IPR002491">
    <property type="entry name" value="ABC_transptr_periplasmic_BD"/>
</dbReference>
<proteinExistence type="inferred from homology"/>
<dbReference type="PANTHER" id="PTHR30535:SF4">
    <property type="entry name" value="HEMIN-BINDING PERIPLASMIC PROTEIN HMUT"/>
    <property type="match status" value="1"/>
</dbReference>
<keyword evidence="3" id="KW-1133">Transmembrane helix</keyword>